<dbReference type="Proteomes" id="UP000724874">
    <property type="component" value="Unassembled WGS sequence"/>
</dbReference>
<accession>A0A9P5TUJ2</accession>
<evidence type="ECO:0000313" key="2">
    <source>
        <dbReference type="EMBL" id="KAF8913197.1"/>
    </source>
</evidence>
<proteinExistence type="predicted"/>
<name>A0A9P5TUJ2_GYMJU</name>
<protein>
    <submittedName>
        <fullName evidence="2">Uncharacterized protein</fullName>
    </submittedName>
</protein>
<feature type="chain" id="PRO_5040218317" evidence="1">
    <location>
        <begin position="28"/>
        <end position="84"/>
    </location>
</feature>
<keyword evidence="3" id="KW-1185">Reference proteome</keyword>
<organism evidence="2 3">
    <name type="scientific">Gymnopilus junonius</name>
    <name type="common">Spectacular rustgill mushroom</name>
    <name type="synonym">Gymnopilus spectabilis subsp. junonius</name>
    <dbReference type="NCBI Taxonomy" id="109634"/>
    <lineage>
        <taxon>Eukaryota</taxon>
        <taxon>Fungi</taxon>
        <taxon>Dikarya</taxon>
        <taxon>Basidiomycota</taxon>
        <taxon>Agaricomycotina</taxon>
        <taxon>Agaricomycetes</taxon>
        <taxon>Agaricomycetidae</taxon>
        <taxon>Agaricales</taxon>
        <taxon>Agaricineae</taxon>
        <taxon>Hymenogastraceae</taxon>
        <taxon>Gymnopilus</taxon>
    </lineage>
</organism>
<gene>
    <name evidence="2" type="ORF">CPB84DRAFT_1760602</name>
</gene>
<evidence type="ECO:0000313" key="3">
    <source>
        <dbReference type="Proteomes" id="UP000724874"/>
    </source>
</evidence>
<comment type="caution">
    <text evidence="2">The sequence shown here is derived from an EMBL/GenBank/DDBJ whole genome shotgun (WGS) entry which is preliminary data.</text>
</comment>
<dbReference type="OrthoDB" id="2423701at2759"/>
<dbReference type="EMBL" id="JADNYJ010000002">
    <property type="protein sequence ID" value="KAF8913197.1"/>
    <property type="molecule type" value="Genomic_DNA"/>
</dbReference>
<sequence length="84" mass="9629">MRLSALHEVSQSLLSLYTFLLWNQCLGAKIQGCQYSVEDLAEWCRDLISETEANPPSGVELDLSSMQAFYFLSGYIPRLRHCHF</sequence>
<dbReference type="AlphaFoldDB" id="A0A9P5TUJ2"/>
<keyword evidence="1" id="KW-0732">Signal</keyword>
<feature type="signal peptide" evidence="1">
    <location>
        <begin position="1"/>
        <end position="27"/>
    </location>
</feature>
<reference evidence="2" key="1">
    <citation type="submission" date="2020-11" db="EMBL/GenBank/DDBJ databases">
        <authorList>
            <consortium name="DOE Joint Genome Institute"/>
            <person name="Ahrendt S."/>
            <person name="Riley R."/>
            <person name="Andreopoulos W."/>
            <person name="LaButti K."/>
            <person name="Pangilinan J."/>
            <person name="Ruiz-duenas F.J."/>
            <person name="Barrasa J.M."/>
            <person name="Sanchez-Garcia M."/>
            <person name="Camarero S."/>
            <person name="Miyauchi S."/>
            <person name="Serrano A."/>
            <person name="Linde D."/>
            <person name="Babiker R."/>
            <person name="Drula E."/>
            <person name="Ayuso-Fernandez I."/>
            <person name="Pacheco R."/>
            <person name="Padilla G."/>
            <person name="Ferreira P."/>
            <person name="Barriuso J."/>
            <person name="Kellner H."/>
            <person name="Castanera R."/>
            <person name="Alfaro M."/>
            <person name="Ramirez L."/>
            <person name="Pisabarro A.G."/>
            <person name="Kuo A."/>
            <person name="Tritt A."/>
            <person name="Lipzen A."/>
            <person name="He G."/>
            <person name="Yan M."/>
            <person name="Ng V."/>
            <person name="Cullen D."/>
            <person name="Martin F."/>
            <person name="Rosso M.-N."/>
            <person name="Henrissat B."/>
            <person name="Hibbett D."/>
            <person name="Martinez A.T."/>
            <person name="Grigoriev I.V."/>
        </authorList>
    </citation>
    <scope>NUCLEOTIDE SEQUENCE</scope>
    <source>
        <strain evidence="2">AH 44721</strain>
    </source>
</reference>
<evidence type="ECO:0000256" key="1">
    <source>
        <dbReference type="SAM" id="SignalP"/>
    </source>
</evidence>